<dbReference type="Proteomes" id="UP000620147">
    <property type="component" value="Unassembled WGS sequence"/>
</dbReference>
<dbReference type="RefSeq" id="WP_188885644.1">
    <property type="nucleotide sequence ID" value="NZ_BLYJ01000007.1"/>
</dbReference>
<organism evidence="2 3">
    <name type="scientific">Butyricicoccus faecihominis</name>
    <dbReference type="NCBI Taxonomy" id="1712515"/>
    <lineage>
        <taxon>Bacteria</taxon>
        <taxon>Bacillati</taxon>
        <taxon>Bacillota</taxon>
        <taxon>Clostridia</taxon>
        <taxon>Eubacteriales</taxon>
        <taxon>Butyricicoccaceae</taxon>
        <taxon>Butyricicoccus</taxon>
    </lineage>
</organism>
<keyword evidence="1" id="KW-0812">Transmembrane</keyword>
<sequence>MNQTVIMAIVFSILIIGLSILLIKFWIESINENAKEEQKNLTPSKYPDGFTCTRQWRRWHFDDTHQKICVLMENMKSTLTFSFSQIKDVSVLSDMTSMQNGSPVGRAIVGGILAGGIGAIIGVGSGLSDSEACKSLKVRVTLFNDQFIDEPFIAQPVKTSSAFYRNICASCSELYSTLSQAYYTGHPDIPNPVEESHIDLTQEISLPDDTSSNQ</sequence>
<evidence type="ECO:0000256" key="1">
    <source>
        <dbReference type="SAM" id="Phobius"/>
    </source>
</evidence>
<protein>
    <recommendedName>
        <fullName evidence="4">Glycine zipper family protein</fullName>
    </recommendedName>
</protein>
<accession>A0ABQ1DY80</accession>
<reference evidence="2 3" key="1">
    <citation type="submission" date="2020-06" db="EMBL/GenBank/DDBJ databases">
        <title>Characterization of fructooligosaccharide metabolism and fructooligosaccharide-degrading enzymes in human commensal butyrate producers.</title>
        <authorList>
            <person name="Tanno H."/>
            <person name="Fujii T."/>
            <person name="Hirano K."/>
            <person name="Maeno S."/>
            <person name="Tonozuka T."/>
            <person name="Sakamoto M."/>
            <person name="Ohkuma M."/>
            <person name="Tochio T."/>
            <person name="Endo A."/>
        </authorList>
    </citation>
    <scope>NUCLEOTIDE SEQUENCE [LARGE SCALE GENOMIC DNA]</scope>
    <source>
        <strain evidence="2 3">JCM 31056</strain>
    </source>
</reference>
<keyword evidence="1" id="KW-0472">Membrane</keyword>
<gene>
    <name evidence="2" type="ORF">BUFA31_08310</name>
</gene>
<evidence type="ECO:0000313" key="3">
    <source>
        <dbReference type="Proteomes" id="UP000620147"/>
    </source>
</evidence>
<evidence type="ECO:0008006" key="4">
    <source>
        <dbReference type="Google" id="ProtNLM"/>
    </source>
</evidence>
<comment type="caution">
    <text evidence="2">The sequence shown here is derived from an EMBL/GenBank/DDBJ whole genome shotgun (WGS) entry which is preliminary data.</text>
</comment>
<dbReference type="EMBL" id="BLYJ01000007">
    <property type="protein sequence ID" value="GFO87667.1"/>
    <property type="molecule type" value="Genomic_DNA"/>
</dbReference>
<proteinExistence type="predicted"/>
<name>A0ABQ1DY80_9FIRM</name>
<keyword evidence="1" id="KW-1133">Transmembrane helix</keyword>
<feature type="transmembrane region" description="Helical" evidence="1">
    <location>
        <begin position="6"/>
        <end position="27"/>
    </location>
</feature>
<feature type="transmembrane region" description="Helical" evidence="1">
    <location>
        <begin position="107"/>
        <end position="127"/>
    </location>
</feature>
<evidence type="ECO:0000313" key="2">
    <source>
        <dbReference type="EMBL" id="GFO87667.1"/>
    </source>
</evidence>
<keyword evidence="3" id="KW-1185">Reference proteome</keyword>